<evidence type="ECO:0000313" key="4">
    <source>
        <dbReference type="Proteomes" id="UP001501710"/>
    </source>
</evidence>
<dbReference type="RefSeq" id="WP_344898099.1">
    <property type="nucleotide sequence ID" value="NZ_BAABAS010000007.1"/>
</dbReference>
<feature type="domain" description="BD-FAE-like" evidence="2">
    <location>
        <begin position="25"/>
        <end position="223"/>
    </location>
</feature>
<evidence type="ECO:0000313" key="3">
    <source>
        <dbReference type="EMBL" id="GAA4233649.1"/>
    </source>
</evidence>
<name>A0ABP8C505_9ACTN</name>
<keyword evidence="1" id="KW-0378">Hydrolase</keyword>
<dbReference type="InterPro" id="IPR049492">
    <property type="entry name" value="BD-FAE-like_dom"/>
</dbReference>
<comment type="caution">
    <text evidence="3">The sequence shown here is derived from an EMBL/GenBank/DDBJ whole genome shotgun (WGS) entry which is preliminary data.</text>
</comment>
<keyword evidence="4" id="KW-1185">Reference proteome</keyword>
<dbReference type="EMBL" id="BAABAS010000007">
    <property type="protein sequence ID" value="GAA4233649.1"/>
    <property type="molecule type" value="Genomic_DNA"/>
</dbReference>
<dbReference type="Pfam" id="PF20434">
    <property type="entry name" value="BD-FAE"/>
    <property type="match status" value="1"/>
</dbReference>
<sequence length="266" mass="28327">MVVPGDGVAVSTFQYAAPGGHRLLLDLYVPETVERPAVTLYLHGGGWAAGTRADHADHRALALARRGIAVATADYRLVPSARFPAQLDDARAALRWIREHGAELGLRVDRVGAWGASAGGHLAALLGTATGDPRDRADAVVAWFAPTDIIDLARRSDLEARLLPPPRELDLLGVTELDRADPRGRQASPRWAVHSGAAPFLFVHGDRDRMVPPDQSAAMHRELGAHGVESTLLLLGDAGHEDAAFHRPFVLDAVASFLSGTIGAAR</sequence>
<dbReference type="SUPFAM" id="SSF53474">
    <property type="entry name" value="alpha/beta-Hydrolases"/>
    <property type="match status" value="1"/>
</dbReference>
<dbReference type="InterPro" id="IPR050300">
    <property type="entry name" value="GDXG_lipolytic_enzyme"/>
</dbReference>
<dbReference type="Gene3D" id="3.40.50.1820">
    <property type="entry name" value="alpha/beta hydrolase"/>
    <property type="match status" value="1"/>
</dbReference>
<dbReference type="Proteomes" id="UP001501710">
    <property type="component" value="Unassembled WGS sequence"/>
</dbReference>
<dbReference type="PANTHER" id="PTHR48081">
    <property type="entry name" value="AB HYDROLASE SUPERFAMILY PROTEIN C4A8.06C"/>
    <property type="match status" value="1"/>
</dbReference>
<accession>A0ABP8C505</accession>
<reference evidence="4" key="1">
    <citation type="journal article" date="2019" name="Int. J. Syst. Evol. Microbiol.">
        <title>The Global Catalogue of Microorganisms (GCM) 10K type strain sequencing project: providing services to taxonomists for standard genome sequencing and annotation.</title>
        <authorList>
            <consortium name="The Broad Institute Genomics Platform"/>
            <consortium name="The Broad Institute Genome Sequencing Center for Infectious Disease"/>
            <person name="Wu L."/>
            <person name="Ma J."/>
        </authorList>
    </citation>
    <scope>NUCLEOTIDE SEQUENCE [LARGE SCALE GENOMIC DNA]</scope>
    <source>
        <strain evidence="4">JCM 17440</strain>
    </source>
</reference>
<gene>
    <name evidence="3" type="ORF">GCM10022254_36580</name>
</gene>
<evidence type="ECO:0000256" key="1">
    <source>
        <dbReference type="ARBA" id="ARBA00022801"/>
    </source>
</evidence>
<protein>
    <recommendedName>
        <fullName evidence="2">BD-FAE-like domain-containing protein</fullName>
    </recommendedName>
</protein>
<dbReference type="PANTHER" id="PTHR48081:SF13">
    <property type="entry name" value="ALPHA_BETA HYDROLASE"/>
    <property type="match status" value="1"/>
</dbReference>
<dbReference type="InterPro" id="IPR029058">
    <property type="entry name" value="AB_hydrolase_fold"/>
</dbReference>
<organism evidence="3 4">
    <name type="scientific">Actinomadura meridiana</name>
    <dbReference type="NCBI Taxonomy" id="559626"/>
    <lineage>
        <taxon>Bacteria</taxon>
        <taxon>Bacillati</taxon>
        <taxon>Actinomycetota</taxon>
        <taxon>Actinomycetes</taxon>
        <taxon>Streptosporangiales</taxon>
        <taxon>Thermomonosporaceae</taxon>
        <taxon>Actinomadura</taxon>
    </lineage>
</organism>
<evidence type="ECO:0000259" key="2">
    <source>
        <dbReference type="Pfam" id="PF20434"/>
    </source>
</evidence>
<proteinExistence type="predicted"/>